<dbReference type="PRINTS" id="PR01590">
    <property type="entry name" value="HTHFIS"/>
</dbReference>
<dbReference type="Gene3D" id="1.10.10.60">
    <property type="entry name" value="Homeodomain-like"/>
    <property type="match status" value="1"/>
</dbReference>
<reference evidence="8 9" key="1">
    <citation type="submission" date="2019-07" db="EMBL/GenBank/DDBJ databases">
        <title>Genomic Encyclopedia of Type Strains, Phase I: the one thousand microbial genomes (KMG-I) project.</title>
        <authorList>
            <person name="Kyrpides N."/>
        </authorList>
    </citation>
    <scope>NUCLEOTIDE SEQUENCE [LARGE SCALE GENOMIC DNA]</scope>
    <source>
        <strain evidence="8 9">DSM 375</strain>
    </source>
</reference>
<dbReference type="InterPro" id="IPR001789">
    <property type="entry name" value="Sig_transdc_resp-reg_receiver"/>
</dbReference>
<dbReference type="EMBL" id="VLKG01000010">
    <property type="protein sequence ID" value="TWH64301.1"/>
    <property type="molecule type" value="Genomic_DNA"/>
</dbReference>
<feature type="domain" description="Response regulatory" evidence="7">
    <location>
        <begin position="18"/>
        <end position="132"/>
    </location>
</feature>
<dbReference type="PANTHER" id="PTHR32071">
    <property type="entry name" value="TRANSCRIPTIONAL REGULATORY PROTEIN"/>
    <property type="match status" value="1"/>
</dbReference>
<proteinExistence type="predicted"/>
<evidence type="ECO:0000313" key="8">
    <source>
        <dbReference type="EMBL" id="TWH64301.1"/>
    </source>
</evidence>
<evidence type="ECO:0000256" key="6">
    <source>
        <dbReference type="PROSITE-ProRule" id="PRU00169"/>
    </source>
</evidence>
<dbReference type="InterPro" id="IPR011006">
    <property type="entry name" value="CheY-like_superfamily"/>
</dbReference>
<organism evidence="8 9">
    <name type="scientific">Azomonas agilis</name>
    <dbReference type="NCBI Taxonomy" id="116849"/>
    <lineage>
        <taxon>Bacteria</taxon>
        <taxon>Pseudomonadati</taxon>
        <taxon>Pseudomonadota</taxon>
        <taxon>Gammaproteobacteria</taxon>
        <taxon>Pseudomonadales</taxon>
        <taxon>Pseudomonadaceae</taxon>
        <taxon>Azomonas</taxon>
    </lineage>
</organism>
<feature type="modified residue" description="4-aspartylphosphate" evidence="6">
    <location>
        <position position="67"/>
    </location>
</feature>
<dbReference type="SUPFAM" id="SSF52172">
    <property type="entry name" value="CheY-like"/>
    <property type="match status" value="1"/>
</dbReference>
<dbReference type="RefSeq" id="WP_144572283.1">
    <property type="nucleotide sequence ID" value="NZ_VLKG01000010.1"/>
</dbReference>
<dbReference type="Proteomes" id="UP000319627">
    <property type="component" value="Unassembled WGS sequence"/>
</dbReference>
<dbReference type="SMART" id="SM00448">
    <property type="entry name" value="REC"/>
    <property type="match status" value="1"/>
</dbReference>
<sequence length="190" mass="21130">MTTAGHEDLPREGEDKPLLLLVDDDSTFTRIMARAMDRRGLRVQIACSADEGLAIAREEVPDYAVLDLKMNGDSGLVLLPKLLEIDPEMRVVILTGYSSIATAVEAIKRGACNYLCKPADADDVLAAILSNHADLESLVPENPMSVDRLQWEHIQRVLNEHNGNISATARALGMHRRTLQRKLQKRPVRR</sequence>
<evidence type="ECO:0000259" key="7">
    <source>
        <dbReference type="PROSITE" id="PS50110"/>
    </source>
</evidence>
<dbReference type="Gene3D" id="3.40.50.2300">
    <property type="match status" value="1"/>
</dbReference>
<evidence type="ECO:0000313" key="9">
    <source>
        <dbReference type="Proteomes" id="UP000319627"/>
    </source>
</evidence>
<evidence type="ECO:0000256" key="1">
    <source>
        <dbReference type="ARBA" id="ARBA00022553"/>
    </source>
</evidence>
<dbReference type="AlphaFoldDB" id="A0A562HZW3"/>
<dbReference type="InterPro" id="IPR002197">
    <property type="entry name" value="HTH_Fis"/>
</dbReference>
<dbReference type="Pfam" id="PF02954">
    <property type="entry name" value="HTH_8"/>
    <property type="match status" value="1"/>
</dbReference>
<evidence type="ECO:0000256" key="4">
    <source>
        <dbReference type="ARBA" id="ARBA00023125"/>
    </source>
</evidence>
<keyword evidence="1 6" id="KW-0597">Phosphoprotein</keyword>
<keyword evidence="2" id="KW-0902">Two-component regulatory system</keyword>
<evidence type="ECO:0000256" key="3">
    <source>
        <dbReference type="ARBA" id="ARBA00023015"/>
    </source>
</evidence>
<gene>
    <name evidence="8" type="ORF">LX59_02504</name>
</gene>
<dbReference type="FunFam" id="3.40.50.2300:FF:000205">
    <property type="entry name" value="Two-component system response regulator"/>
    <property type="match status" value="1"/>
</dbReference>
<keyword evidence="4" id="KW-0238">DNA-binding</keyword>
<keyword evidence="5" id="KW-0804">Transcription</keyword>
<dbReference type="OrthoDB" id="9802426at2"/>
<dbReference type="FunFam" id="1.10.10.60:FF:000036">
    <property type="entry name" value="Two-component system response regulator"/>
    <property type="match status" value="1"/>
</dbReference>
<dbReference type="GO" id="GO:0043565">
    <property type="term" value="F:sequence-specific DNA binding"/>
    <property type="evidence" value="ECO:0007669"/>
    <property type="project" value="InterPro"/>
</dbReference>
<dbReference type="PROSITE" id="PS50110">
    <property type="entry name" value="RESPONSE_REGULATORY"/>
    <property type="match status" value="1"/>
</dbReference>
<evidence type="ECO:0000256" key="5">
    <source>
        <dbReference type="ARBA" id="ARBA00023163"/>
    </source>
</evidence>
<dbReference type="Pfam" id="PF00072">
    <property type="entry name" value="Response_reg"/>
    <property type="match status" value="1"/>
</dbReference>
<dbReference type="CDD" id="cd17563">
    <property type="entry name" value="REC_RegA-like"/>
    <property type="match status" value="1"/>
</dbReference>
<keyword evidence="3" id="KW-0805">Transcription regulation</keyword>
<protein>
    <submittedName>
        <fullName evidence="8">Two-component system response regulator RegA</fullName>
    </submittedName>
</protein>
<dbReference type="GO" id="GO:0000160">
    <property type="term" value="P:phosphorelay signal transduction system"/>
    <property type="evidence" value="ECO:0007669"/>
    <property type="project" value="UniProtKB-KW"/>
</dbReference>
<evidence type="ECO:0000256" key="2">
    <source>
        <dbReference type="ARBA" id="ARBA00023012"/>
    </source>
</evidence>
<name>A0A562HZW3_9GAMM</name>
<accession>A0A562HZW3</accession>
<keyword evidence="9" id="KW-1185">Reference proteome</keyword>
<comment type="caution">
    <text evidence="8">The sequence shown here is derived from an EMBL/GenBank/DDBJ whole genome shotgun (WGS) entry which is preliminary data.</text>
</comment>